<dbReference type="Proteomes" id="UP000007115">
    <property type="component" value="Unassembled WGS sequence"/>
</dbReference>
<evidence type="ECO:0000313" key="3">
    <source>
        <dbReference type="Proteomes" id="UP000007115"/>
    </source>
</evidence>
<organism evidence="2 3">
    <name type="scientific">Hypocrea virens (strain Gv29-8 / FGSC 10586)</name>
    <name type="common">Gliocladium virens</name>
    <name type="synonym">Trichoderma virens</name>
    <dbReference type="NCBI Taxonomy" id="413071"/>
    <lineage>
        <taxon>Eukaryota</taxon>
        <taxon>Fungi</taxon>
        <taxon>Dikarya</taxon>
        <taxon>Ascomycota</taxon>
        <taxon>Pezizomycotina</taxon>
        <taxon>Sordariomycetes</taxon>
        <taxon>Hypocreomycetidae</taxon>
        <taxon>Hypocreales</taxon>
        <taxon>Hypocreaceae</taxon>
        <taxon>Trichoderma</taxon>
    </lineage>
</organism>
<feature type="region of interest" description="Disordered" evidence="1">
    <location>
        <begin position="1"/>
        <end position="39"/>
    </location>
</feature>
<evidence type="ECO:0000313" key="2">
    <source>
        <dbReference type="EMBL" id="EHK18570.1"/>
    </source>
</evidence>
<comment type="caution">
    <text evidence="2">The sequence shown here is derived from an EMBL/GenBank/DDBJ whole genome shotgun (WGS) entry which is preliminary data.</text>
</comment>
<dbReference type="InParanoid" id="G9N4P6"/>
<dbReference type="HOGENOM" id="CLU_2109379_0_0_1"/>
<protein>
    <submittedName>
        <fullName evidence="2">Uncharacterized protein</fullName>
    </submittedName>
</protein>
<name>G9N4P6_HYPVG</name>
<proteinExistence type="predicted"/>
<accession>G9N4P6</accession>
<dbReference type="EMBL" id="ABDF02000086">
    <property type="protein sequence ID" value="EHK18570.1"/>
    <property type="molecule type" value="Genomic_DNA"/>
</dbReference>
<gene>
    <name evidence="2" type="ORF">TRIVIDRAFT_69916</name>
</gene>
<feature type="region of interest" description="Disordered" evidence="1">
    <location>
        <begin position="61"/>
        <end position="115"/>
    </location>
</feature>
<keyword evidence="3" id="KW-1185">Reference proteome</keyword>
<reference evidence="2 3" key="1">
    <citation type="journal article" date="2011" name="Genome Biol.">
        <title>Comparative genome sequence analysis underscores mycoparasitism as the ancestral life style of Trichoderma.</title>
        <authorList>
            <person name="Kubicek C.P."/>
            <person name="Herrera-Estrella A."/>
            <person name="Seidl-Seiboth V."/>
            <person name="Martinez D.A."/>
            <person name="Druzhinina I.S."/>
            <person name="Thon M."/>
            <person name="Zeilinger S."/>
            <person name="Casas-Flores S."/>
            <person name="Horwitz B.A."/>
            <person name="Mukherjee P.K."/>
            <person name="Mukherjee M."/>
            <person name="Kredics L."/>
            <person name="Alcaraz L.D."/>
            <person name="Aerts A."/>
            <person name="Antal Z."/>
            <person name="Atanasova L."/>
            <person name="Cervantes-Badillo M.G."/>
            <person name="Challacombe J."/>
            <person name="Chertkov O."/>
            <person name="McCluskey K."/>
            <person name="Coulpier F."/>
            <person name="Deshpande N."/>
            <person name="von Doehren H."/>
            <person name="Ebbole D.J."/>
            <person name="Esquivel-Naranjo E.U."/>
            <person name="Fekete E."/>
            <person name="Flipphi M."/>
            <person name="Glaser F."/>
            <person name="Gomez-Rodriguez E.Y."/>
            <person name="Gruber S."/>
            <person name="Han C."/>
            <person name="Henrissat B."/>
            <person name="Hermosa R."/>
            <person name="Hernandez-Onate M."/>
            <person name="Karaffa L."/>
            <person name="Kosti I."/>
            <person name="Le Crom S."/>
            <person name="Lindquist E."/>
            <person name="Lucas S."/>
            <person name="Luebeck M."/>
            <person name="Luebeck P.S."/>
            <person name="Margeot A."/>
            <person name="Metz B."/>
            <person name="Misra M."/>
            <person name="Nevalainen H."/>
            <person name="Omann M."/>
            <person name="Packer N."/>
            <person name="Perrone G."/>
            <person name="Uresti-Rivera E.E."/>
            <person name="Salamov A."/>
            <person name="Schmoll M."/>
            <person name="Seiboth B."/>
            <person name="Shapiro H."/>
            <person name="Sukno S."/>
            <person name="Tamayo-Ramos J.A."/>
            <person name="Tisch D."/>
            <person name="Wiest A."/>
            <person name="Wilkinson H.H."/>
            <person name="Zhang M."/>
            <person name="Coutinho P.M."/>
            <person name="Kenerley C.M."/>
            <person name="Monte E."/>
            <person name="Baker S.E."/>
            <person name="Grigoriev I.V."/>
        </authorList>
    </citation>
    <scope>NUCLEOTIDE SEQUENCE [LARGE SCALE GENOMIC DNA]</scope>
    <source>
        <strain evidence="3">Gv29-8 / FGSC 10586</strain>
    </source>
</reference>
<dbReference type="GeneID" id="25797288"/>
<feature type="compositionally biased region" description="Basic and acidic residues" evidence="1">
    <location>
        <begin position="75"/>
        <end position="87"/>
    </location>
</feature>
<sequence>MQMQMQRVGRAATKRPEQASSPPRSESDQRQKLGWAELRRRQTQRPCLLFASKLRFAVQDEYLRRDMTDVPPNSRHAEELKTPDSKGIHNKQAADTQGPSRDIPTALDGSSTSAG</sequence>
<evidence type="ECO:0000256" key="1">
    <source>
        <dbReference type="SAM" id="MobiDB-lite"/>
    </source>
</evidence>
<dbReference type="RefSeq" id="XP_013952765.1">
    <property type="nucleotide sequence ID" value="XM_014097290.1"/>
</dbReference>
<dbReference type="VEuPathDB" id="FungiDB:TRIVIDRAFT_69916"/>
<dbReference type="AlphaFoldDB" id="G9N4P6"/>